<feature type="transmembrane region" description="Helical" evidence="1">
    <location>
        <begin position="20"/>
        <end position="38"/>
    </location>
</feature>
<reference evidence="2 3" key="1">
    <citation type="journal article" date="2023" name="Hortic Res">
        <title>Pangenome of water caltrop reveals structural variations and asymmetric subgenome divergence after allopolyploidization.</title>
        <authorList>
            <person name="Zhang X."/>
            <person name="Chen Y."/>
            <person name="Wang L."/>
            <person name="Yuan Y."/>
            <person name="Fang M."/>
            <person name="Shi L."/>
            <person name="Lu R."/>
            <person name="Comes H.P."/>
            <person name="Ma Y."/>
            <person name="Chen Y."/>
            <person name="Huang G."/>
            <person name="Zhou Y."/>
            <person name="Zheng Z."/>
            <person name="Qiu Y."/>
        </authorList>
    </citation>
    <scope>NUCLEOTIDE SEQUENCE [LARGE SCALE GENOMIC DNA]</scope>
    <source>
        <tissue evidence="2">Roots</tissue>
    </source>
</reference>
<gene>
    <name evidence="2" type="ORF">SAY87_017059</name>
</gene>
<dbReference type="Proteomes" id="UP001345219">
    <property type="component" value="Chromosome 13"/>
</dbReference>
<keyword evidence="1" id="KW-0812">Transmembrane</keyword>
<evidence type="ECO:0000313" key="2">
    <source>
        <dbReference type="EMBL" id="KAK4780953.1"/>
    </source>
</evidence>
<comment type="caution">
    <text evidence="2">The sequence shown here is derived from an EMBL/GenBank/DDBJ whole genome shotgun (WGS) entry which is preliminary data.</text>
</comment>
<dbReference type="EMBL" id="JAXIOK010000001">
    <property type="protein sequence ID" value="KAK4780953.1"/>
    <property type="molecule type" value="Genomic_DNA"/>
</dbReference>
<evidence type="ECO:0000313" key="3">
    <source>
        <dbReference type="Proteomes" id="UP001345219"/>
    </source>
</evidence>
<keyword evidence="1" id="KW-0472">Membrane</keyword>
<keyword evidence="1" id="KW-1133">Transmembrane helix</keyword>
<evidence type="ECO:0000256" key="1">
    <source>
        <dbReference type="SAM" id="Phobius"/>
    </source>
</evidence>
<feature type="transmembrane region" description="Helical" evidence="1">
    <location>
        <begin position="160"/>
        <end position="184"/>
    </location>
</feature>
<name>A0AAN7LDG0_9MYRT</name>
<accession>A0AAN7LDG0</accession>
<keyword evidence="3" id="KW-1185">Reference proteome</keyword>
<protein>
    <submittedName>
        <fullName evidence="2">Uncharacterized protein</fullName>
    </submittedName>
</protein>
<proteinExistence type="predicted"/>
<organism evidence="2 3">
    <name type="scientific">Trapa incisa</name>
    <dbReference type="NCBI Taxonomy" id="236973"/>
    <lineage>
        <taxon>Eukaryota</taxon>
        <taxon>Viridiplantae</taxon>
        <taxon>Streptophyta</taxon>
        <taxon>Embryophyta</taxon>
        <taxon>Tracheophyta</taxon>
        <taxon>Spermatophyta</taxon>
        <taxon>Magnoliopsida</taxon>
        <taxon>eudicotyledons</taxon>
        <taxon>Gunneridae</taxon>
        <taxon>Pentapetalae</taxon>
        <taxon>rosids</taxon>
        <taxon>malvids</taxon>
        <taxon>Myrtales</taxon>
        <taxon>Lythraceae</taxon>
        <taxon>Trapa</taxon>
    </lineage>
</organism>
<dbReference type="AlphaFoldDB" id="A0AAN7LDG0"/>
<sequence>MGGGEDVKLREDQQGAETVSLRYVRVFGFLVALMVIPIDERSKGGRKLSRKNVDQNVQEEAKIAAIDPATSFLEMRTWMDKTSTTFFGHESSKIAPLLEPFAAVLQREIRAVGLHYYPPPLTMGGGENVNIREDRQGPEMGLRVFNGKEKFPSGNPLGTLLALGITLGAIHFVAVLVIFSLLFLPLSRSFLLMRCTCSSLQLFKIYLNDTEHGSVTLILN</sequence>